<sequence length="51" mass="5409">MDTVLKRLVIGAILVGAVYTVVRTISGRQEAAAPQIEGWRIKAFGPEGGGR</sequence>
<reference evidence="1 2" key="1">
    <citation type="submission" date="2021-01" db="EMBL/GenBank/DDBJ databases">
        <title>Whole genome shotgun sequence of Catellatospora bangladeshensis NBRC 107357.</title>
        <authorList>
            <person name="Komaki H."/>
            <person name="Tamura T."/>
        </authorList>
    </citation>
    <scope>NUCLEOTIDE SEQUENCE [LARGE SCALE GENOMIC DNA]</scope>
    <source>
        <strain evidence="1 2">NBRC 107357</strain>
    </source>
</reference>
<dbReference type="AlphaFoldDB" id="A0A8J3JFN0"/>
<name>A0A8J3JFN0_9ACTN</name>
<dbReference type="Proteomes" id="UP000601223">
    <property type="component" value="Unassembled WGS sequence"/>
</dbReference>
<evidence type="ECO:0000313" key="1">
    <source>
        <dbReference type="EMBL" id="GIF83676.1"/>
    </source>
</evidence>
<protein>
    <submittedName>
        <fullName evidence="1">Uncharacterized protein</fullName>
    </submittedName>
</protein>
<proteinExistence type="predicted"/>
<gene>
    <name evidence="1" type="ORF">Cba03nite_50250</name>
</gene>
<keyword evidence="2" id="KW-1185">Reference proteome</keyword>
<dbReference type="EMBL" id="BONF01000030">
    <property type="protein sequence ID" value="GIF83676.1"/>
    <property type="molecule type" value="Genomic_DNA"/>
</dbReference>
<organism evidence="1 2">
    <name type="scientific">Catellatospora bangladeshensis</name>
    <dbReference type="NCBI Taxonomy" id="310355"/>
    <lineage>
        <taxon>Bacteria</taxon>
        <taxon>Bacillati</taxon>
        <taxon>Actinomycetota</taxon>
        <taxon>Actinomycetes</taxon>
        <taxon>Micromonosporales</taxon>
        <taxon>Micromonosporaceae</taxon>
        <taxon>Catellatospora</taxon>
    </lineage>
</organism>
<evidence type="ECO:0000313" key="2">
    <source>
        <dbReference type="Proteomes" id="UP000601223"/>
    </source>
</evidence>
<comment type="caution">
    <text evidence="1">The sequence shown here is derived from an EMBL/GenBank/DDBJ whole genome shotgun (WGS) entry which is preliminary data.</text>
</comment>
<accession>A0A8J3JFN0</accession>